<accession>A0A515CRU4</accession>
<evidence type="ECO:0000256" key="4">
    <source>
        <dbReference type="ARBA" id="ARBA00022649"/>
    </source>
</evidence>
<gene>
    <name evidence="9" type="ORF">EGO53_03420</name>
</gene>
<dbReference type="PROSITE" id="PS00556">
    <property type="entry name" value="HOK_GEF"/>
    <property type="match status" value="1"/>
</dbReference>
<proteinExistence type="inferred from homology"/>
<evidence type="ECO:0000256" key="8">
    <source>
        <dbReference type="RuleBase" id="RU221113"/>
    </source>
</evidence>
<name>A0A515CRU4_SERLI</name>
<reference evidence="9 10" key="1">
    <citation type="submission" date="2018-11" db="EMBL/GenBank/DDBJ databases">
        <title>The first complete genome of Serratia liquefaciens isolated from metalophyte plant revel distinctness adaptive mechanisms in an extreme habitat.</title>
        <authorList>
            <person name="Caneschi W.L."/>
            <person name="Sanchez A.B."/>
            <person name="Felestrino E.B."/>
            <person name="Assis R.A.B."/>
            <person name="Lemes C.G.C."/>
            <person name="Cordeiro I.F."/>
            <person name="Fonseca N.P."/>
            <person name="Villa M."/>
            <person name="Vieira I.T."/>
            <person name="Moraes L.A."/>
            <person name="Kamino L.H.Y."/>
            <person name="do Carmo F."/>
            <person name="Garcia C.M."/>
            <person name="Almeida N.F."/>
            <person name="Silva R.S."/>
            <person name="Ferro J.A."/>
            <person name="Ferro M.I.T."/>
            <person name="Varani A.M."/>
            <person name="Ferreira R.M."/>
            <person name="dos Santos V.L."/>
            <person name="Silva U.C."/>
            <person name="Setubal J.C."/>
            <person name="Moreira L.M."/>
        </authorList>
    </citation>
    <scope>NUCLEOTIDE SEQUENCE [LARGE SCALE GENOMIC DNA]</scope>
    <source>
        <strain evidence="9 10">FG3</strain>
    </source>
</reference>
<dbReference type="InterPro" id="IPR000021">
    <property type="entry name" value="Hok/gef_toxin"/>
</dbReference>
<evidence type="ECO:0000256" key="2">
    <source>
        <dbReference type="ARBA" id="ARBA00022475"/>
    </source>
</evidence>
<dbReference type="InterPro" id="IPR018084">
    <property type="entry name" value="Hok/gef_toxin_CS"/>
</dbReference>
<dbReference type="NCBIfam" id="NF007279">
    <property type="entry name" value="PRK09738.1"/>
    <property type="match status" value="1"/>
</dbReference>
<dbReference type="GO" id="GO:0005886">
    <property type="term" value="C:plasma membrane"/>
    <property type="evidence" value="ECO:0007669"/>
    <property type="project" value="UniProtKB-SubCell"/>
</dbReference>
<protein>
    <submittedName>
        <fullName evidence="9">Hok/Gef family protein</fullName>
    </submittedName>
</protein>
<keyword evidence="7 8" id="KW-0472">Membrane</keyword>
<evidence type="ECO:0000256" key="1">
    <source>
        <dbReference type="ARBA" id="ARBA00004377"/>
    </source>
</evidence>
<evidence type="ECO:0000256" key="6">
    <source>
        <dbReference type="ARBA" id="ARBA00022989"/>
    </source>
</evidence>
<evidence type="ECO:0000256" key="3">
    <source>
        <dbReference type="ARBA" id="ARBA00022519"/>
    </source>
</evidence>
<evidence type="ECO:0000256" key="5">
    <source>
        <dbReference type="ARBA" id="ARBA00022692"/>
    </source>
</evidence>
<keyword evidence="2" id="KW-1003">Cell membrane</keyword>
<keyword evidence="3" id="KW-0997">Cell inner membrane</keyword>
<dbReference type="PRINTS" id="PR00281">
    <property type="entry name" value="HOKGEFTOXIC"/>
</dbReference>
<dbReference type="Proteomes" id="UP000317572">
    <property type="component" value="Chromosome"/>
</dbReference>
<keyword evidence="4" id="KW-1277">Toxin-antitoxin system</keyword>
<dbReference type="Pfam" id="PF01848">
    <property type="entry name" value="HOK_GEF"/>
    <property type="match status" value="1"/>
</dbReference>
<evidence type="ECO:0000256" key="7">
    <source>
        <dbReference type="ARBA" id="ARBA00023136"/>
    </source>
</evidence>
<evidence type="ECO:0000313" key="10">
    <source>
        <dbReference type="Proteomes" id="UP000317572"/>
    </source>
</evidence>
<comment type="subcellular location">
    <subcellularLocation>
        <location evidence="1 8">Cell inner membrane</location>
        <topology evidence="1 8">Single-pass membrane protein</topology>
    </subcellularLocation>
</comment>
<dbReference type="AlphaFoldDB" id="A0A515CRU4"/>
<keyword evidence="6 8" id="KW-1133">Transmembrane helix</keyword>
<evidence type="ECO:0000313" key="9">
    <source>
        <dbReference type="EMBL" id="QDL30894.1"/>
    </source>
</evidence>
<sequence>MLSNIKVAPHMLKSKDKEAIMPQKLVVTALVVVCITVLVFTWMTRKTLCEIRIRSGQTEVAAMMAYESVR</sequence>
<organism evidence="9 10">
    <name type="scientific">Serratia liquefaciens</name>
    <dbReference type="NCBI Taxonomy" id="614"/>
    <lineage>
        <taxon>Bacteria</taxon>
        <taxon>Pseudomonadati</taxon>
        <taxon>Pseudomonadota</taxon>
        <taxon>Gammaproteobacteria</taxon>
        <taxon>Enterobacterales</taxon>
        <taxon>Yersiniaceae</taxon>
        <taxon>Serratia</taxon>
    </lineage>
</organism>
<dbReference type="EMBL" id="CP033893">
    <property type="protein sequence ID" value="QDL30894.1"/>
    <property type="molecule type" value="Genomic_DNA"/>
</dbReference>
<feature type="transmembrane region" description="Helical" evidence="8">
    <location>
        <begin position="25"/>
        <end position="44"/>
    </location>
</feature>
<comment type="similarity">
    <text evidence="8">Belongs to the hok/gef family.</text>
</comment>
<keyword evidence="5 8" id="KW-0812">Transmembrane</keyword>